<evidence type="ECO:0000256" key="1">
    <source>
        <dbReference type="ARBA" id="ARBA00004761"/>
    </source>
</evidence>
<dbReference type="GO" id="GO:0008700">
    <property type="term" value="F:(R,S)-4-hydroxy-2-oxoglutarate aldolase activity"/>
    <property type="evidence" value="ECO:0007669"/>
    <property type="project" value="UniProtKB-EC"/>
</dbReference>
<gene>
    <name evidence="6" type="primary">eda</name>
    <name evidence="6" type="ORF">RT723_12475</name>
</gene>
<dbReference type="InterPro" id="IPR031338">
    <property type="entry name" value="KDPG/KHG_AS_2"/>
</dbReference>
<evidence type="ECO:0000256" key="2">
    <source>
        <dbReference type="ARBA" id="ARBA00006906"/>
    </source>
</evidence>
<evidence type="ECO:0000313" key="7">
    <source>
        <dbReference type="Proteomes" id="UP001257914"/>
    </source>
</evidence>
<evidence type="ECO:0000256" key="4">
    <source>
        <dbReference type="ARBA" id="ARBA00023239"/>
    </source>
</evidence>
<accession>A0ABU3R3B6</accession>
<evidence type="ECO:0000313" key="6">
    <source>
        <dbReference type="EMBL" id="MDU0113798.1"/>
    </source>
</evidence>
<name>A0ABU3R3B6_9GAMM</name>
<dbReference type="SUPFAM" id="SSF51569">
    <property type="entry name" value="Aldolase"/>
    <property type="match status" value="1"/>
</dbReference>
<keyword evidence="4 6" id="KW-0456">Lyase</keyword>
<comment type="subunit">
    <text evidence="3">Homotrimer.</text>
</comment>
<comment type="pathway">
    <text evidence="1">Carbohydrate acid metabolism.</text>
</comment>
<sequence length="205" mass="21451">MTSFSSLMGSQTLLPIIQADTPEQGVNIAKAMAAAGLKLVEVVLRTEQSLAALKAIKEQVPELLVGAGTITNKEILQQAIDAGSDFIVTPAVSDKLLSHLTKCGVPVLPGVSNTGDILMAIEHGFTELKLFPASLSGGAPFLSAVGSVFQGIKFCPTGGVSEQNKGDYLSLNNVIAVGGTWVCPKNWVEAEDWQAITDACKKAIQ</sequence>
<comment type="similarity">
    <text evidence="2">Belongs to the KHG/KDPG aldolase family.</text>
</comment>
<comment type="caution">
    <text evidence="6">The sequence shown here is derived from an EMBL/GenBank/DDBJ whole genome shotgun (WGS) entry which is preliminary data.</text>
</comment>
<keyword evidence="7" id="KW-1185">Reference proteome</keyword>
<dbReference type="NCBIfam" id="TIGR01182">
    <property type="entry name" value="eda"/>
    <property type="match status" value="1"/>
</dbReference>
<dbReference type="InterPro" id="IPR000887">
    <property type="entry name" value="Aldlse_KDPG_KHG"/>
</dbReference>
<evidence type="ECO:0000256" key="5">
    <source>
        <dbReference type="ARBA" id="ARBA00023277"/>
    </source>
</evidence>
<dbReference type="PANTHER" id="PTHR30246:SF1">
    <property type="entry name" value="2-DEHYDRO-3-DEOXY-6-PHOSPHOGALACTONATE ALDOLASE-RELATED"/>
    <property type="match status" value="1"/>
</dbReference>
<dbReference type="InterPro" id="IPR013785">
    <property type="entry name" value="Aldolase_TIM"/>
</dbReference>
<dbReference type="Pfam" id="PF01081">
    <property type="entry name" value="Aldolase"/>
    <property type="match status" value="1"/>
</dbReference>
<proteinExistence type="inferred from homology"/>
<dbReference type="PROSITE" id="PS00160">
    <property type="entry name" value="ALDOLASE_KDPG_KHG_2"/>
    <property type="match status" value="1"/>
</dbReference>
<organism evidence="6 7">
    <name type="scientific">Psychrosphaera aquimarina</name>
    <dbReference type="NCBI Taxonomy" id="2044854"/>
    <lineage>
        <taxon>Bacteria</taxon>
        <taxon>Pseudomonadati</taxon>
        <taxon>Pseudomonadota</taxon>
        <taxon>Gammaproteobacteria</taxon>
        <taxon>Alteromonadales</taxon>
        <taxon>Pseudoalteromonadaceae</taxon>
        <taxon>Psychrosphaera</taxon>
    </lineage>
</organism>
<keyword evidence="5" id="KW-0119">Carbohydrate metabolism</keyword>
<dbReference type="Gene3D" id="3.20.20.70">
    <property type="entry name" value="Aldolase class I"/>
    <property type="match status" value="1"/>
</dbReference>
<dbReference type="EMBL" id="JAWCUA010000010">
    <property type="protein sequence ID" value="MDU0113798.1"/>
    <property type="molecule type" value="Genomic_DNA"/>
</dbReference>
<reference evidence="6 7" key="1">
    <citation type="submission" date="2023-10" db="EMBL/GenBank/DDBJ databases">
        <title>Psychrosphaera aquimaarina strain SW33 isolated from seawater.</title>
        <authorList>
            <person name="Bayburt H."/>
            <person name="Kim J.M."/>
            <person name="Choi B.J."/>
            <person name="Jeon C.O."/>
        </authorList>
    </citation>
    <scope>NUCLEOTIDE SEQUENCE [LARGE SCALE GENOMIC DNA]</scope>
    <source>
        <strain evidence="6 7">KCTC 52743</strain>
    </source>
</reference>
<dbReference type="Proteomes" id="UP001257914">
    <property type="component" value="Unassembled WGS sequence"/>
</dbReference>
<protein>
    <submittedName>
        <fullName evidence="6">Bifunctional 4-hydroxy-2-oxoglutarate aldolase/2-dehydro-3-deoxy-phosphogluconate aldolase</fullName>
        <ecNumber evidence="6">4.1.2.14</ecNumber>
        <ecNumber evidence="6">4.1.3.16</ecNumber>
    </submittedName>
</protein>
<evidence type="ECO:0000256" key="3">
    <source>
        <dbReference type="ARBA" id="ARBA00011233"/>
    </source>
</evidence>
<dbReference type="GO" id="GO:0008675">
    <property type="term" value="F:2-dehydro-3-deoxy-phosphogluconate aldolase activity"/>
    <property type="evidence" value="ECO:0007669"/>
    <property type="project" value="UniProtKB-EC"/>
</dbReference>
<dbReference type="CDD" id="cd00452">
    <property type="entry name" value="KDPG_aldolase"/>
    <property type="match status" value="1"/>
</dbReference>
<dbReference type="RefSeq" id="WP_315947401.1">
    <property type="nucleotide sequence ID" value="NZ_JAWCUA010000010.1"/>
</dbReference>
<dbReference type="EC" id="4.1.2.14" evidence="6"/>
<dbReference type="EC" id="4.1.3.16" evidence="6"/>
<dbReference type="PANTHER" id="PTHR30246">
    <property type="entry name" value="2-KETO-3-DEOXY-6-PHOSPHOGLUCONATE ALDOLASE"/>
    <property type="match status" value="1"/>
</dbReference>